<reference evidence="8" key="1">
    <citation type="submission" date="2022-01" db="EMBL/GenBank/DDBJ databases">
        <authorList>
            <person name="King R."/>
        </authorList>
    </citation>
    <scope>NUCLEOTIDE SEQUENCE</scope>
</reference>
<evidence type="ECO:0000256" key="7">
    <source>
        <dbReference type="ARBA" id="ARBA00040545"/>
    </source>
</evidence>
<dbReference type="EMBL" id="OU896714">
    <property type="protein sequence ID" value="CAG9824179.1"/>
    <property type="molecule type" value="Genomic_DNA"/>
</dbReference>
<dbReference type="PANTHER" id="PTHR43602">
    <property type="match status" value="1"/>
</dbReference>
<evidence type="ECO:0000313" key="8">
    <source>
        <dbReference type="EMBL" id="CAG9824179.1"/>
    </source>
</evidence>
<evidence type="ECO:0000256" key="3">
    <source>
        <dbReference type="ARBA" id="ARBA00022946"/>
    </source>
</evidence>
<sequence>MIAAGLWRILKTPIPKELCNVKYSSTYSEITKVQFINGIKSIKLHDQKTRNSLSIIMMEDLIRHINSDGNNKNLRVIVLSADGNIFSAGHNLKELTLEAGKAQQEKVFQLATHLMHSIINCPVPVIAQVNGLAAAAGCQLVAQCDIAICTENSSFSTPGSNFGIFCSTPGVPMARKVLRSTSLNMLLTGLPISASEAKSSGLVTTVCLAEDLDMEVNKTCEAIKSKSRSVIELGKKFFYEQIDMDIKKAYYLGAAKMLENLGMEDGQEGIKSFVEKRKPKWSHGNY</sequence>
<dbReference type="SUPFAM" id="SSF52096">
    <property type="entry name" value="ClpP/crotonase"/>
    <property type="match status" value="1"/>
</dbReference>
<evidence type="ECO:0000256" key="2">
    <source>
        <dbReference type="ARBA" id="ARBA00022832"/>
    </source>
</evidence>
<dbReference type="PANTHER" id="PTHR43602:SF1">
    <property type="entry name" value="ENOYL-COA HYDRATASE DOMAIN-CONTAINING PROTEIN 3, MITOCHONDRIAL"/>
    <property type="match status" value="1"/>
</dbReference>
<comment type="subcellular location">
    <subcellularLocation>
        <location evidence="1">Mitochondrion</location>
    </subcellularLocation>
</comment>
<dbReference type="AlphaFoldDB" id="A0A9N9SI38"/>
<keyword evidence="9" id="KW-1185">Reference proteome</keyword>
<keyword evidence="2" id="KW-0276">Fatty acid metabolism</keyword>
<reference evidence="8" key="2">
    <citation type="submission" date="2022-10" db="EMBL/GenBank/DDBJ databases">
        <authorList>
            <consortium name="ENA_rothamsted_submissions"/>
            <consortium name="culmorum"/>
            <person name="King R."/>
        </authorList>
    </citation>
    <scope>NUCLEOTIDE SEQUENCE</scope>
</reference>
<dbReference type="GO" id="GO:0016836">
    <property type="term" value="F:hydro-lyase activity"/>
    <property type="evidence" value="ECO:0007669"/>
    <property type="project" value="TreeGrafter"/>
</dbReference>
<dbReference type="InterPro" id="IPR001753">
    <property type="entry name" value="Enoyl-CoA_hydra/iso"/>
</dbReference>
<protein>
    <recommendedName>
        <fullName evidence="7">Enoyl-CoA hydratase domain-containing protein 3, mitochondrial</fullName>
    </recommendedName>
</protein>
<gene>
    <name evidence="8" type="ORF">PHAECO_LOCUS11640</name>
</gene>
<evidence type="ECO:0000256" key="5">
    <source>
        <dbReference type="ARBA" id="ARBA00023128"/>
    </source>
</evidence>
<dbReference type="Pfam" id="PF00378">
    <property type="entry name" value="ECH_1"/>
    <property type="match status" value="1"/>
</dbReference>
<dbReference type="GO" id="GO:0006631">
    <property type="term" value="P:fatty acid metabolic process"/>
    <property type="evidence" value="ECO:0007669"/>
    <property type="project" value="UniProtKB-KW"/>
</dbReference>
<keyword evidence="4" id="KW-0443">Lipid metabolism</keyword>
<keyword evidence="3" id="KW-0809">Transit peptide</keyword>
<accession>A0A9N9SI38</accession>
<dbReference type="Proteomes" id="UP001153737">
    <property type="component" value="Chromosome 8"/>
</dbReference>
<evidence type="ECO:0000256" key="1">
    <source>
        <dbReference type="ARBA" id="ARBA00004173"/>
    </source>
</evidence>
<dbReference type="OrthoDB" id="2139957at2759"/>
<proteinExistence type="predicted"/>
<dbReference type="Gene3D" id="3.90.226.10">
    <property type="entry name" value="2-enoyl-CoA Hydratase, Chain A, domain 1"/>
    <property type="match status" value="1"/>
</dbReference>
<keyword evidence="5" id="KW-0496">Mitochondrion</keyword>
<dbReference type="Gene3D" id="1.10.12.10">
    <property type="entry name" value="Lyase 2-enoyl-coa Hydratase, Chain A, domain 2"/>
    <property type="match status" value="1"/>
</dbReference>
<dbReference type="CDD" id="cd06558">
    <property type="entry name" value="crotonase-like"/>
    <property type="match status" value="1"/>
</dbReference>
<evidence type="ECO:0000256" key="6">
    <source>
        <dbReference type="ARBA" id="ARBA00037410"/>
    </source>
</evidence>
<dbReference type="InterPro" id="IPR029045">
    <property type="entry name" value="ClpP/crotonase-like_dom_sf"/>
</dbReference>
<dbReference type="GO" id="GO:0005739">
    <property type="term" value="C:mitochondrion"/>
    <property type="evidence" value="ECO:0007669"/>
    <property type="project" value="UniProtKB-SubCell"/>
</dbReference>
<organism evidence="8 9">
    <name type="scientific">Phaedon cochleariae</name>
    <name type="common">Mustard beetle</name>
    <dbReference type="NCBI Taxonomy" id="80249"/>
    <lineage>
        <taxon>Eukaryota</taxon>
        <taxon>Metazoa</taxon>
        <taxon>Ecdysozoa</taxon>
        <taxon>Arthropoda</taxon>
        <taxon>Hexapoda</taxon>
        <taxon>Insecta</taxon>
        <taxon>Pterygota</taxon>
        <taxon>Neoptera</taxon>
        <taxon>Endopterygota</taxon>
        <taxon>Coleoptera</taxon>
        <taxon>Polyphaga</taxon>
        <taxon>Cucujiformia</taxon>
        <taxon>Chrysomeloidea</taxon>
        <taxon>Chrysomelidae</taxon>
        <taxon>Chrysomelinae</taxon>
        <taxon>Chrysomelini</taxon>
        <taxon>Phaedon</taxon>
    </lineage>
</organism>
<comment type="function">
    <text evidence="6">May play a role in fatty acid biosynthesis and insulin sensitivity.</text>
</comment>
<evidence type="ECO:0000256" key="4">
    <source>
        <dbReference type="ARBA" id="ARBA00023098"/>
    </source>
</evidence>
<evidence type="ECO:0000313" key="9">
    <source>
        <dbReference type="Proteomes" id="UP001153737"/>
    </source>
</evidence>
<dbReference type="InterPro" id="IPR014748">
    <property type="entry name" value="Enoyl-CoA_hydra_C"/>
</dbReference>
<name>A0A9N9SI38_PHACE</name>
<dbReference type="InterPro" id="IPR052377">
    <property type="entry name" value="Mitochondrial_ECH-domain"/>
</dbReference>